<dbReference type="GO" id="GO:0043291">
    <property type="term" value="C:RAVE complex"/>
    <property type="evidence" value="ECO:0007669"/>
    <property type="project" value="TreeGrafter"/>
</dbReference>
<dbReference type="SUPFAM" id="SSF50978">
    <property type="entry name" value="WD40 repeat-like"/>
    <property type="match status" value="1"/>
</dbReference>
<protein>
    <submittedName>
        <fullName evidence="3">RAVE_protein_1_C_terminal</fullName>
    </submittedName>
</protein>
<dbReference type="KEGG" id="lbz:LBRM_07_0400"/>
<dbReference type="EMBL" id="LS997606">
    <property type="protein sequence ID" value="SYZ63005.1"/>
    <property type="molecule type" value="Genomic_DNA"/>
</dbReference>
<feature type="compositionally biased region" description="Polar residues" evidence="1">
    <location>
        <begin position="189"/>
        <end position="224"/>
    </location>
</feature>
<feature type="domain" description="RAVE complex protein Rav1 C-terminal" evidence="2">
    <location>
        <begin position="1520"/>
        <end position="1940"/>
    </location>
</feature>
<feature type="compositionally biased region" description="Polar residues" evidence="1">
    <location>
        <begin position="646"/>
        <end position="656"/>
    </location>
</feature>
<feature type="compositionally biased region" description="Low complexity" evidence="1">
    <location>
        <begin position="170"/>
        <end position="181"/>
    </location>
</feature>
<accession>A0A3P3YYF3</accession>
<organism evidence="3 4">
    <name type="scientific">Leishmania braziliensis MHOM/BR/75/M2904</name>
    <dbReference type="NCBI Taxonomy" id="420245"/>
    <lineage>
        <taxon>Eukaryota</taxon>
        <taxon>Discoba</taxon>
        <taxon>Euglenozoa</taxon>
        <taxon>Kinetoplastea</taxon>
        <taxon>Metakinetoplastina</taxon>
        <taxon>Trypanosomatida</taxon>
        <taxon>Trypanosomatidae</taxon>
        <taxon>Leishmaniinae</taxon>
        <taxon>Leishmania</taxon>
        <taxon>Leishmania braziliensis species complex</taxon>
    </lineage>
</organism>
<feature type="region of interest" description="Disordered" evidence="1">
    <location>
        <begin position="3417"/>
        <end position="3446"/>
    </location>
</feature>
<feature type="region of interest" description="Disordered" evidence="1">
    <location>
        <begin position="2118"/>
        <end position="2155"/>
    </location>
</feature>
<dbReference type="GO" id="GO:0007035">
    <property type="term" value="P:vacuolar acidification"/>
    <property type="evidence" value="ECO:0007669"/>
    <property type="project" value="TreeGrafter"/>
</dbReference>
<feature type="region of interest" description="Disordered" evidence="1">
    <location>
        <begin position="2447"/>
        <end position="2472"/>
    </location>
</feature>
<dbReference type="InterPro" id="IPR052208">
    <property type="entry name" value="DmX-like/RAVE_component"/>
</dbReference>
<dbReference type="InterPro" id="IPR036322">
    <property type="entry name" value="WD40_repeat_dom_sf"/>
</dbReference>
<dbReference type="Proteomes" id="UP000319462">
    <property type="component" value="Chromosome 7"/>
</dbReference>
<dbReference type="RefSeq" id="XP_001562536.2">
    <property type="nucleotide sequence ID" value="XM_001562486.2"/>
</dbReference>
<feature type="compositionally biased region" description="Polar residues" evidence="1">
    <location>
        <begin position="2314"/>
        <end position="2324"/>
    </location>
</feature>
<feature type="region of interest" description="Disordered" evidence="1">
    <location>
        <begin position="2282"/>
        <end position="2324"/>
    </location>
</feature>
<evidence type="ECO:0000313" key="4">
    <source>
        <dbReference type="Proteomes" id="UP000319462"/>
    </source>
</evidence>
<dbReference type="VEuPathDB" id="TriTrypDB:LbrM.07.0400"/>
<name>A0A3P3YYF3_LEIBR</name>
<feature type="region of interest" description="Disordered" evidence="1">
    <location>
        <begin position="620"/>
        <end position="658"/>
    </location>
</feature>
<sequence length="3538" mass="371202">MSSSSPHEPPRVLFPQECSHDTHYMSHKGDLYTALITGGSRLLLLKNGVVLAQSGSLFDGTAEAAADATFSTATTTTVAAATTTSRPATDCRPRKLARTLPTLVSHVCAVSVYYSTDDMLRVAVATTAEVFLFEFDDAGEQWYNTCASSFWRTAEGNNAEGTGETPPPSSGAASSGTAGRSPSRHASMHSPNDRFQTSNVSSSSAAARISGPTTSAAQLTQRQRGMTGRLRWRRVVFPLSATLSPTRPGLTESNTSSFLSTSYRGATPTAAGTSLGGATAAAVVPVRIPAPARPSAVQTIDFVSVNTLCVVFDAEAVLIVLGNSDGALTSSSAAGSGAAAAQLPDRVVWRSMGAYRSLAVCRVNHHVALAVGHATIVVFPSRVFPADGHVPMLSPASPNVVGERCFSTATSTAAPFLFATNPASGGIHAAAPDEDRNFSAVRTSGFWPTPHPAPVGGFPGPAGELATPPGASVSPAAGAYMTLADRALTTSVGIYHITEMRWHCVSSHTLLCVTCTHPQDETAYMMLYTVQSLASTRRYTNVMKEHADGGWGLCGDDYEGEGLGIAGTGVHLPDRSAENILQLVPAGVLALTHAGSSPMAGPPAHLLASNTAASFVGNSASSMSAADTPQHHPLLQPETPDVAALSDSTPTETTWGGAQPPLISETHTSLVPNFSHSAEANSLRSRMEFMHVECDGTVRTSSYSFGLQKHASFAKQRAIGLACKGLLQPLLRLYSTLMKVTVLPTWRTRAIELGHDSSKHPCAVELMLRGSRRYRMILRFTSGVVLAVVVDLSAAMYRVECFLALGCAPLLSLRTVVPLAADEKRQQQQSPAWSRAGSSTILIAGLLGFPTTALPLPARSPRHLLNESPSFLEARGVGPEDWEAAERAGGVALVDTVAGSSTDSASSHNVVRAAAGPVATGMPPRTVWGVVLLQVEPSGMQARVLTVAPVTEVHIPGVSVVGAQDGSGGGSGAQDTCQQTSTQTTPSAATTPARDVPSMSLKAALITKTASCAAPVTEADVVSFMALKCPDKLRFMPALLKAAEQDAGRLLTQLIAKYGAVGESAEAVNAAQAPKKGLTADDGEAEAVPIVSHPQTVVRGPSMLSSGCIGLGGEVLLLACTNAFCGDNCGRGESGGAAALIRLRPPCLEALAPVHHFVAAGGCYIPFEPIVAEYVPVLAEVQPLVPASMPSTREATPPNRLEGFVQDIREALDACQRASASAEGAAVVRCEVVPGSFGTAYVHVHSPLSPDTDEAGGPTALQRLLLPSTIDPKSITCVMGDLLANNDVVIGVLCRTSEGNSGTSVLYLYGCPAVQSLAALGEAAAAASAKPSDNSGVAAASLASGSSVFTLEAALPGVEVFYLSASGEVVLLRRWPVQVGAATSSVESATTHGMRFERWLRCFPKASGSGYFYVQDRTWCPPCGTAGGLLGIGGRHSAVAPETLTALMTLEMSGAWVANTVGLSARDAAQLGGSRMSTRHVLYATTSNAFIQVLQLPLRSSGTTASASHRSSAPASGEAAMPQYHPDSIMQLIAMARWTVLTKVLTCVADAVRAVVASVRAGGAAPTVDGSSSVTVFDQPPEELARRLCTSAVARGLQDRPQVVQHDEVLRRVTPPQMSVATLHEEEMQVNATAPAPSSSVPCTTAAARLYDLSATRDRLFDELTQLLPQVTLSGLDSHEQLKLLCILQALRDTLPLSRSVDEAAARHLFYSRYMSLGRRLQPTTADTLAAVETDSCAIIDSVLHFEIGCTATRTVPTASYLWAAMSDSQSTLVSLLFDKASVVYVGGDAGGSLTQVLTWEQVKVSGVAFWLRSAAELRAIADRVARHQYQSTKELAACALMYCTARKVSTLAALAKAQNNQRLHAFFSRDFASDERHRAAASANAYAAISKNMPQYGAAFFLLAGDVRSAVQVLLQRCHDPSLALFVLRAADDGHGEHLLTAETPLEWYIAQRAAEAEVCGALDMWELACLSWLDVDPPQVSPEATVQRRIRALQSIMVHPTAHPEALCALRYARDCVASLAHRGDQFLSPAREVVCLLRLGRYCLAHRLSLNTYLHYHDAEALLRGLRAEAAAARSGTLRSARSVGGTPCKAPPQTAKMVADFSTGTLLFRGFGGDSDDDDNVDNGDGGASAHERQGKHSTVGNSAADASSPELTLSNEAAAAAEAEVQYAYARIGALVRPVSGAASGVGITAYADTCEDILRRMLLSSTSGSSLMMTPSVAAAGGGGGAAEIMFSPSFAASSSSCESSSVPTNPHGQFQQLLTSLLRLLSAGEVKAQRESCAAADTPSGSNATESERARASQHRPSVAAPPQTQATVVPSLSSATPAAEDGGWCALCVPVLHFLLSKVALRSANYVVLLALQQIPVSTEGVLKTAIRAKLLSDGGDTLCGARGTLSSDAVDTAASSLSLPTSPLHRPLTAFFRLLEHHVGRHYRHTCAADGGRLGGRQGATSPGHQVGASGDKGRAWRVANDDDDDELTAENEAMPSSSSGDDGGAHQSVFDALLTASAAAEEANSRAARVNEASCAAGVNWNHLCSGVESDDTSSDADAPHNSMPLCLTDSTQVALLLSCCQAQLHLRLMVHLKQLTQAELHAALITPTTQSPIDTNILHTDTLSPEAQAALMQRRVLLCTLLLDVALEWSALSEECMMRIYAAQPQYAPGPLTDPNGVFLEVQQVVRLMRAVLVAVLDAPPRNTLAAASLAMMKTSAAANFGCDGAARCAPSDPLTPPPGLSTSWLEDNTLTMLELCSTHLELFWTLPAPTLAQCRQLATPTHAVLKLLRESTASHPWARALLERMLRPVRVTADPLVECSRLASAGAAFNSTASGLQSLFSVFSAAATPGSSLHMTRGDSPLALDVSPWPGDEPQQCDGHANMYCPALSYMQLAWLRRHHTHELLRWLLLMVTLDCSRGHGQRLVSTDRLILAHHSHSITGVHFDASSCDSVVWTTETGTSVGHGFRELLAGDNEEALWRQTTERNLATAAFTLGLTAQQERLRLATERAKQPYPPAVVAAMAAKSALESRPRFGEAANAMPSSHPHLPFFVSRHLDGHLDLYPFASEECVASFRCAVQHGQRTVGNGGGAGGASVWGAWGATAHSARRVPSLGDAAGSSFRCRGECYAVTPVAFSPNGHIIAVGLSDGSVAGWRFAAAAVESPPVFFFPQLFTPFGIRTCTFCGDRSSLLVVVGVAREPHQYQRSQLASRLTSFGIGADARLSEITTPLLASPAAAPPASATVTWTSTAASVDAEEVVGEMLILDTMLDDSVITARCALPFIPSYAVYMTPLRAVLMVSVDGMLATYAVGTGRLAVLGTVPVTRMLRCALGPSLGADGGDAGSGAVSSAKGTLDSDPVYITCVARSSYDPLIGLGVSNGLVLLLHLRSISAAMARAERCIWDEGEDTFVYYPPHTVAASADATGSSSSRCKRTAAQQTKSGTSTSSASAMARMTSEVPAPATGREFLARLPEKTLLVEATCMQVAPHVHARSGIEDLVFSPSMLLAGLRDGKVMAASLIAHAVRARLTEGCTIPSDILECA</sequence>
<dbReference type="InterPro" id="IPR022033">
    <property type="entry name" value="Rav1p_C"/>
</dbReference>
<gene>
    <name evidence="3" type="ORF">LBRM2904_07.0410</name>
</gene>
<dbReference type="PANTHER" id="PTHR13950">
    <property type="entry name" value="RABCONNECTIN-RELATED"/>
    <property type="match status" value="1"/>
</dbReference>
<feature type="region of interest" description="Disordered" evidence="1">
    <location>
        <begin position="155"/>
        <end position="225"/>
    </location>
</feature>
<evidence type="ECO:0000259" key="2">
    <source>
        <dbReference type="Pfam" id="PF12234"/>
    </source>
</evidence>
<proteinExistence type="predicted"/>
<feature type="compositionally biased region" description="Polar residues" evidence="1">
    <location>
        <begin position="2141"/>
        <end position="2155"/>
    </location>
</feature>
<dbReference type="Pfam" id="PF12234">
    <property type="entry name" value="Rav1p_C"/>
    <property type="match status" value="1"/>
</dbReference>
<feature type="region of interest" description="Disordered" evidence="1">
    <location>
        <begin position="964"/>
        <end position="994"/>
    </location>
</feature>
<evidence type="ECO:0000313" key="3">
    <source>
        <dbReference type="EMBL" id="SYZ63005.1"/>
    </source>
</evidence>
<evidence type="ECO:0000256" key="1">
    <source>
        <dbReference type="SAM" id="MobiDB-lite"/>
    </source>
</evidence>
<dbReference type="PANTHER" id="PTHR13950:SF9">
    <property type="entry name" value="RABCONNECTIN-3A"/>
    <property type="match status" value="1"/>
</dbReference>
<reference evidence="3 4" key="1">
    <citation type="submission" date="2018-09" db="EMBL/GenBank/DDBJ databases">
        <authorList>
            <person name="Peiro R."/>
            <person name="Begona"/>
            <person name="Cbmso G."/>
            <person name="Lopez M."/>
            <person name="Gonzalez S."/>
        </authorList>
    </citation>
    <scope>NUCLEOTIDE SEQUENCE [LARGE SCALE GENOMIC DNA]</scope>
</reference>
<feature type="compositionally biased region" description="Low complexity" evidence="1">
    <location>
        <begin position="973"/>
        <end position="993"/>
    </location>
</feature>